<dbReference type="GeneID" id="19985884"/>
<name>V9D435_9EURO</name>
<organism evidence="2 3">
    <name type="scientific">Cladophialophora carrionii CBS 160.54</name>
    <dbReference type="NCBI Taxonomy" id="1279043"/>
    <lineage>
        <taxon>Eukaryota</taxon>
        <taxon>Fungi</taxon>
        <taxon>Dikarya</taxon>
        <taxon>Ascomycota</taxon>
        <taxon>Pezizomycotina</taxon>
        <taxon>Eurotiomycetes</taxon>
        <taxon>Chaetothyriomycetidae</taxon>
        <taxon>Chaetothyriales</taxon>
        <taxon>Herpotrichiellaceae</taxon>
        <taxon>Cladophialophora</taxon>
    </lineage>
</organism>
<feature type="region of interest" description="Disordered" evidence="1">
    <location>
        <begin position="1"/>
        <end position="26"/>
    </location>
</feature>
<proteinExistence type="predicted"/>
<dbReference type="HOGENOM" id="CLU_1704026_0_0_1"/>
<evidence type="ECO:0008006" key="4">
    <source>
        <dbReference type="Google" id="ProtNLM"/>
    </source>
</evidence>
<dbReference type="RefSeq" id="XP_008729929.1">
    <property type="nucleotide sequence ID" value="XM_008731707.1"/>
</dbReference>
<reference evidence="2 3" key="1">
    <citation type="submission" date="2013-03" db="EMBL/GenBank/DDBJ databases">
        <title>The Genome Sequence of Cladophialophora carrionii CBS 160.54.</title>
        <authorList>
            <consortium name="The Broad Institute Genomics Platform"/>
            <person name="Cuomo C."/>
            <person name="de Hoog S."/>
            <person name="Gorbushina A."/>
            <person name="Walker B."/>
            <person name="Young S.K."/>
            <person name="Zeng Q."/>
            <person name="Gargeya S."/>
            <person name="Fitzgerald M."/>
            <person name="Haas B."/>
            <person name="Abouelleil A."/>
            <person name="Allen A.W."/>
            <person name="Alvarado L."/>
            <person name="Arachchi H.M."/>
            <person name="Berlin A.M."/>
            <person name="Chapman S.B."/>
            <person name="Gainer-Dewar J."/>
            <person name="Goldberg J."/>
            <person name="Griggs A."/>
            <person name="Gujja S."/>
            <person name="Hansen M."/>
            <person name="Howarth C."/>
            <person name="Imamovic A."/>
            <person name="Ireland A."/>
            <person name="Larimer J."/>
            <person name="McCowan C."/>
            <person name="Murphy C."/>
            <person name="Pearson M."/>
            <person name="Poon T.W."/>
            <person name="Priest M."/>
            <person name="Roberts A."/>
            <person name="Saif S."/>
            <person name="Shea T."/>
            <person name="Sisk P."/>
            <person name="Sykes S."/>
            <person name="Wortman J."/>
            <person name="Nusbaum C."/>
            <person name="Birren B."/>
        </authorList>
    </citation>
    <scope>NUCLEOTIDE SEQUENCE [LARGE SCALE GENOMIC DNA]</scope>
    <source>
        <strain evidence="2 3">CBS 160.54</strain>
    </source>
</reference>
<dbReference type="EMBL" id="KB822707">
    <property type="protein sequence ID" value="ETI21048.1"/>
    <property type="molecule type" value="Genomic_DNA"/>
</dbReference>
<evidence type="ECO:0000256" key="1">
    <source>
        <dbReference type="SAM" id="MobiDB-lite"/>
    </source>
</evidence>
<gene>
    <name evidence="2" type="ORF">G647_07391</name>
</gene>
<dbReference type="AlphaFoldDB" id="V9D435"/>
<dbReference type="VEuPathDB" id="FungiDB:G647_07391"/>
<sequence length="154" mass="17074">MEELWKSVALENAPEKQSNSMPPTTPRMSFAHFGEPEIEKTIRSGAKRQVSVCGEAIPSARDQPSVAQIRRLRLIGADNRDNPLRGVIETVPSSACNPYTAVSYVWGDKSQPFRLLVGEGQYIPLTTSLDSMPQDFQESLAKSEKRAGRWVVVT</sequence>
<protein>
    <recommendedName>
        <fullName evidence="4">Heterokaryon incompatibility domain-containing protein</fullName>
    </recommendedName>
</protein>
<evidence type="ECO:0000313" key="3">
    <source>
        <dbReference type="Proteomes" id="UP000030678"/>
    </source>
</evidence>
<accession>V9D435</accession>
<evidence type="ECO:0000313" key="2">
    <source>
        <dbReference type="EMBL" id="ETI21048.1"/>
    </source>
</evidence>
<dbReference type="Proteomes" id="UP000030678">
    <property type="component" value="Unassembled WGS sequence"/>
</dbReference>